<reference evidence="1 2" key="1">
    <citation type="journal article" date="2016" name="Int. J. Syst. Evol. Microbiol.">
        <title>Descriptions of Anaerotaenia torta gen. nov., sp. nov. and Anaerocolumna cellulosilytica gen. nov., sp. nov. isolated from a methanogenic reactor of cattle waste.</title>
        <authorList>
            <person name="Uek A."/>
            <person name="Ohtaki Y."/>
            <person name="Kaku N."/>
            <person name="Ueki K."/>
        </authorList>
    </citation>
    <scope>NUCLEOTIDE SEQUENCE [LARGE SCALE GENOMIC DNA]</scope>
    <source>
        <strain evidence="1 2">SN021</strain>
    </source>
</reference>
<proteinExistence type="predicted"/>
<dbReference type="KEGG" id="acel:acsn021_20180"/>
<gene>
    <name evidence="1" type="ORF">acsn021_20180</name>
</gene>
<keyword evidence="2" id="KW-1185">Reference proteome</keyword>
<name>A0A6S6QZF7_9FIRM</name>
<evidence type="ECO:0000313" key="1">
    <source>
        <dbReference type="EMBL" id="BCJ94449.1"/>
    </source>
</evidence>
<dbReference type="Pfam" id="PF12636">
    <property type="entry name" value="DUF3781"/>
    <property type="match status" value="1"/>
</dbReference>
<protein>
    <submittedName>
        <fullName evidence="1">Uncharacterized protein</fullName>
    </submittedName>
</protein>
<sequence length="89" mass="10387">MVNKMNDSNKSELILNLDKLHTTDLGMVRIKRNLSLEVDDVVNWCREKIQCSTAFITRRGKNWYVNVDNCEITVNAYSYTIITAHKKHD</sequence>
<dbReference type="Proteomes" id="UP000515561">
    <property type="component" value="Chromosome"/>
</dbReference>
<dbReference type="AlphaFoldDB" id="A0A6S6QZF7"/>
<dbReference type="EMBL" id="AP023367">
    <property type="protein sequence ID" value="BCJ94449.1"/>
    <property type="molecule type" value="Genomic_DNA"/>
</dbReference>
<dbReference type="RefSeq" id="WP_408626137.1">
    <property type="nucleotide sequence ID" value="NZ_AP023367.1"/>
</dbReference>
<dbReference type="InterPro" id="IPR024229">
    <property type="entry name" value="DUF3781"/>
</dbReference>
<organism evidence="1 2">
    <name type="scientific">Anaerocolumna cellulosilytica</name>
    <dbReference type="NCBI Taxonomy" id="433286"/>
    <lineage>
        <taxon>Bacteria</taxon>
        <taxon>Bacillati</taxon>
        <taxon>Bacillota</taxon>
        <taxon>Clostridia</taxon>
        <taxon>Lachnospirales</taxon>
        <taxon>Lachnospiraceae</taxon>
        <taxon>Anaerocolumna</taxon>
    </lineage>
</organism>
<evidence type="ECO:0000313" key="2">
    <source>
        <dbReference type="Proteomes" id="UP000515561"/>
    </source>
</evidence>
<accession>A0A6S6QZF7</accession>